<dbReference type="Proteomes" id="UP000681967">
    <property type="component" value="Unassembled WGS sequence"/>
</dbReference>
<protein>
    <submittedName>
        <fullName evidence="1">Uncharacterized protein</fullName>
    </submittedName>
</protein>
<evidence type="ECO:0000313" key="1">
    <source>
        <dbReference type="EMBL" id="CAF4893296.1"/>
    </source>
</evidence>
<reference evidence="1" key="1">
    <citation type="submission" date="2021-02" db="EMBL/GenBank/DDBJ databases">
        <authorList>
            <person name="Nowell W R."/>
        </authorList>
    </citation>
    <scope>NUCLEOTIDE SEQUENCE</scope>
</reference>
<proteinExistence type="predicted"/>
<name>A0A8S3C620_9BILA</name>
<comment type="caution">
    <text evidence="1">The sequence shown here is derived from an EMBL/GenBank/DDBJ whole genome shotgun (WGS) entry which is preliminary data.</text>
</comment>
<dbReference type="AlphaFoldDB" id="A0A8S3C620"/>
<organism evidence="1 2">
    <name type="scientific">Rotaria magnacalcarata</name>
    <dbReference type="NCBI Taxonomy" id="392030"/>
    <lineage>
        <taxon>Eukaryota</taxon>
        <taxon>Metazoa</taxon>
        <taxon>Spiralia</taxon>
        <taxon>Gnathifera</taxon>
        <taxon>Rotifera</taxon>
        <taxon>Eurotatoria</taxon>
        <taxon>Bdelloidea</taxon>
        <taxon>Philodinida</taxon>
        <taxon>Philodinidae</taxon>
        <taxon>Rotaria</taxon>
    </lineage>
</organism>
<evidence type="ECO:0000313" key="2">
    <source>
        <dbReference type="Proteomes" id="UP000681967"/>
    </source>
</evidence>
<sequence>DPFKRASCACPIVAAPTATGLNSEKISSNGLPNACSIICRAYSPGCAGTPSYGRKQN</sequence>
<gene>
    <name evidence="1" type="ORF">BYL167_LOCUS51851</name>
</gene>
<feature type="non-terminal residue" evidence="1">
    <location>
        <position position="1"/>
    </location>
</feature>
<dbReference type="EMBL" id="CAJOBH010165417">
    <property type="protein sequence ID" value="CAF4893296.1"/>
    <property type="molecule type" value="Genomic_DNA"/>
</dbReference>
<accession>A0A8S3C620</accession>